<dbReference type="AlphaFoldDB" id="A0A392SGK3"/>
<feature type="compositionally biased region" description="Low complexity" evidence="1">
    <location>
        <begin position="52"/>
        <end position="61"/>
    </location>
</feature>
<reference evidence="2 3" key="1">
    <citation type="journal article" date="2018" name="Front. Plant Sci.">
        <title>Red Clover (Trifolium pratense) and Zigzag Clover (T. medium) - A Picture of Genomic Similarities and Differences.</title>
        <authorList>
            <person name="Dluhosova J."/>
            <person name="Istvanek J."/>
            <person name="Nedelnik J."/>
            <person name="Repkova J."/>
        </authorList>
    </citation>
    <scope>NUCLEOTIDE SEQUENCE [LARGE SCALE GENOMIC DNA]</scope>
    <source>
        <strain evidence="3">cv. 10/8</strain>
        <tissue evidence="2">Leaf</tissue>
    </source>
</reference>
<evidence type="ECO:0000313" key="3">
    <source>
        <dbReference type="Proteomes" id="UP000265520"/>
    </source>
</evidence>
<evidence type="ECO:0000313" key="2">
    <source>
        <dbReference type="EMBL" id="MCI46986.1"/>
    </source>
</evidence>
<comment type="caution">
    <text evidence="2">The sequence shown here is derived from an EMBL/GenBank/DDBJ whole genome shotgun (WGS) entry which is preliminary data.</text>
</comment>
<keyword evidence="3" id="KW-1185">Reference proteome</keyword>
<organism evidence="2 3">
    <name type="scientific">Trifolium medium</name>
    <dbReference type="NCBI Taxonomy" id="97028"/>
    <lineage>
        <taxon>Eukaryota</taxon>
        <taxon>Viridiplantae</taxon>
        <taxon>Streptophyta</taxon>
        <taxon>Embryophyta</taxon>
        <taxon>Tracheophyta</taxon>
        <taxon>Spermatophyta</taxon>
        <taxon>Magnoliopsida</taxon>
        <taxon>eudicotyledons</taxon>
        <taxon>Gunneridae</taxon>
        <taxon>Pentapetalae</taxon>
        <taxon>rosids</taxon>
        <taxon>fabids</taxon>
        <taxon>Fabales</taxon>
        <taxon>Fabaceae</taxon>
        <taxon>Papilionoideae</taxon>
        <taxon>50 kb inversion clade</taxon>
        <taxon>NPAAA clade</taxon>
        <taxon>Hologalegina</taxon>
        <taxon>IRL clade</taxon>
        <taxon>Trifolieae</taxon>
        <taxon>Trifolium</taxon>
    </lineage>
</organism>
<name>A0A392SGK3_9FABA</name>
<dbReference type="EMBL" id="LXQA010365690">
    <property type="protein sequence ID" value="MCI46986.1"/>
    <property type="molecule type" value="Genomic_DNA"/>
</dbReference>
<proteinExistence type="predicted"/>
<protein>
    <submittedName>
        <fullName evidence="2">Uncharacterized protein</fullName>
    </submittedName>
</protein>
<feature type="non-terminal residue" evidence="2">
    <location>
        <position position="87"/>
    </location>
</feature>
<feature type="compositionally biased region" description="Pro residues" evidence="1">
    <location>
        <begin position="36"/>
        <end position="46"/>
    </location>
</feature>
<feature type="non-terminal residue" evidence="2">
    <location>
        <position position="1"/>
    </location>
</feature>
<feature type="region of interest" description="Disordered" evidence="1">
    <location>
        <begin position="28"/>
        <end position="61"/>
    </location>
</feature>
<accession>A0A392SGK3</accession>
<evidence type="ECO:0000256" key="1">
    <source>
        <dbReference type="SAM" id="MobiDB-lite"/>
    </source>
</evidence>
<sequence>TLTLATPSSSPHFDPLGGVFFRKALRDLEAAQAATAPPPQPPPPAPHHQQHQQHQVPAHIPQLHQYLDYEIGMATTLYEQHYRMDWG</sequence>
<dbReference type="Proteomes" id="UP000265520">
    <property type="component" value="Unassembled WGS sequence"/>
</dbReference>